<sequence>MEGEIKEGRKIQFSVPSGGPIQLDPRQVEMIRRRRPTPATLFRMTDHPSPDEEHPNMPLFACENGVSKASNTDTNVYQPPSLKAVQKMARAHIKASEAPSSESSDSEEVPLDAPG</sequence>
<evidence type="ECO:0000256" key="8">
    <source>
        <dbReference type="ARBA" id="ARBA00029874"/>
    </source>
</evidence>
<keyword evidence="12" id="KW-1185">Reference proteome</keyword>
<dbReference type="EMBL" id="QNUK01000524">
    <property type="protein sequence ID" value="KAF5892137.1"/>
    <property type="molecule type" value="Genomic_DNA"/>
</dbReference>
<comment type="similarity">
    <text evidence="3">Belongs to the protein phosphatase inhibitor 1 family.</text>
</comment>
<dbReference type="AlphaFoldDB" id="A0A8J4U437"/>
<reference evidence="11" key="1">
    <citation type="submission" date="2020-07" db="EMBL/GenBank/DDBJ databases">
        <title>Clarias magur genome sequencing, assembly and annotation.</title>
        <authorList>
            <person name="Kushwaha B."/>
            <person name="Kumar R."/>
            <person name="Das P."/>
            <person name="Joshi C.G."/>
            <person name="Kumar D."/>
            <person name="Nagpure N.S."/>
            <person name="Pandey M."/>
            <person name="Agarwal S."/>
            <person name="Srivastava S."/>
            <person name="Singh M."/>
            <person name="Sahoo L."/>
            <person name="Jayasankar P."/>
            <person name="Meher P.K."/>
            <person name="Koringa P.G."/>
            <person name="Iquebal M.A."/>
            <person name="Das S.P."/>
            <person name="Bit A."/>
            <person name="Patnaik S."/>
            <person name="Patel N."/>
            <person name="Shah T.M."/>
            <person name="Hinsu A."/>
            <person name="Jena J.K."/>
        </authorList>
    </citation>
    <scope>NUCLEOTIDE SEQUENCE</scope>
    <source>
        <strain evidence="11">CIFAMagur01</strain>
        <tissue evidence="11">Testis</tissue>
    </source>
</reference>
<keyword evidence="5" id="KW-0963">Cytoplasm</keyword>
<evidence type="ECO:0000256" key="6">
    <source>
        <dbReference type="ARBA" id="ARBA00022553"/>
    </source>
</evidence>
<evidence type="ECO:0000256" key="9">
    <source>
        <dbReference type="ARBA" id="ARBA00030254"/>
    </source>
</evidence>
<dbReference type="GO" id="GO:0004864">
    <property type="term" value="F:protein phosphatase inhibitor activity"/>
    <property type="evidence" value="ECO:0007669"/>
    <property type="project" value="UniProtKB-KW"/>
</dbReference>
<dbReference type="GO" id="GO:0035556">
    <property type="term" value="P:intracellular signal transduction"/>
    <property type="evidence" value="ECO:0007669"/>
    <property type="project" value="TreeGrafter"/>
</dbReference>
<comment type="caution">
    <text evidence="11">The sequence shown here is derived from an EMBL/GenBank/DDBJ whole genome shotgun (WGS) entry which is preliminary data.</text>
</comment>
<evidence type="ECO:0000256" key="3">
    <source>
        <dbReference type="ARBA" id="ARBA00007775"/>
    </source>
</evidence>
<feature type="compositionally biased region" description="Acidic residues" evidence="10">
    <location>
        <begin position="104"/>
        <end position="115"/>
    </location>
</feature>
<gene>
    <name evidence="11" type="ORF">DAT39_018162</name>
</gene>
<feature type="region of interest" description="Disordered" evidence="10">
    <location>
        <begin position="89"/>
        <end position="115"/>
    </location>
</feature>
<evidence type="ECO:0000256" key="7">
    <source>
        <dbReference type="ARBA" id="ARBA00023272"/>
    </source>
</evidence>
<keyword evidence="7" id="KW-0650">Protein phosphatase inhibitor</keyword>
<evidence type="ECO:0000313" key="11">
    <source>
        <dbReference type="EMBL" id="KAF5892137.1"/>
    </source>
</evidence>
<dbReference type="PANTHER" id="PTHR15417">
    <property type="entry name" value="PROTEIN PHOSPHATASE INHIBITOR AND DOPAMINE- AND CAMP-REGULATED NEURONAL PHOSPHOPROTEIN"/>
    <property type="match status" value="1"/>
</dbReference>
<comment type="function">
    <text evidence="1">Inhibitor of protein-phosphatase 1.</text>
</comment>
<organism evidence="11 12">
    <name type="scientific">Clarias magur</name>
    <name type="common">Asian catfish</name>
    <name type="synonym">Macropteronotus magur</name>
    <dbReference type="NCBI Taxonomy" id="1594786"/>
    <lineage>
        <taxon>Eukaryota</taxon>
        <taxon>Metazoa</taxon>
        <taxon>Chordata</taxon>
        <taxon>Craniata</taxon>
        <taxon>Vertebrata</taxon>
        <taxon>Euteleostomi</taxon>
        <taxon>Actinopterygii</taxon>
        <taxon>Neopterygii</taxon>
        <taxon>Teleostei</taxon>
        <taxon>Ostariophysi</taxon>
        <taxon>Siluriformes</taxon>
        <taxon>Clariidae</taxon>
        <taxon>Clarias</taxon>
    </lineage>
</organism>
<keyword evidence="6" id="KW-0597">Phosphoprotein</keyword>
<evidence type="ECO:0000256" key="2">
    <source>
        <dbReference type="ARBA" id="ARBA00004496"/>
    </source>
</evidence>
<evidence type="ECO:0000256" key="1">
    <source>
        <dbReference type="ARBA" id="ARBA00002900"/>
    </source>
</evidence>
<feature type="non-terminal residue" evidence="11">
    <location>
        <position position="115"/>
    </location>
</feature>
<proteinExistence type="inferred from homology"/>
<accession>A0A8J4U437</accession>
<dbReference type="PANTHER" id="PTHR15417:SF2">
    <property type="entry name" value="PROTEIN PHOSPHATASE 1 REGULATORY SUBUNIT 1B"/>
    <property type="match status" value="1"/>
</dbReference>
<evidence type="ECO:0000256" key="5">
    <source>
        <dbReference type="ARBA" id="ARBA00022490"/>
    </source>
</evidence>
<comment type="subcellular location">
    <subcellularLocation>
        <location evidence="2">Cytoplasm</location>
    </subcellularLocation>
</comment>
<evidence type="ECO:0000313" key="12">
    <source>
        <dbReference type="Proteomes" id="UP000727407"/>
    </source>
</evidence>
<name>A0A8J4U437_CLAMG</name>
<dbReference type="Pfam" id="PF05395">
    <property type="entry name" value="DARPP-32"/>
    <property type="match status" value="1"/>
</dbReference>
<evidence type="ECO:0000256" key="10">
    <source>
        <dbReference type="SAM" id="MobiDB-lite"/>
    </source>
</evidence>
<protein>
    <recommendedName>
        <fullName evidence="4">Protein phosphatase 1 regulatory subunit 1B</fullName>
    </recommendedName>
    <alternativeName>
        <fullName evidence="8">DARPP-32</fullName>
    </alternativeName>
    <alternativeName>
        <fullName evidence="9">Dopamine- and cAMP-regulated neuronal phosphoprotein</fullName>
    </alternativeName>
</protein>
<evidence type="ECO:0000256" key="4">
    <source>
        <dbReference type="ARBA" id="ARBA00020090"/>
    </source>
</evidence>
<dbReference type="Proteomes" id="UP000727407">
    <property type="component" value="Unassembled WGS sequence"/>
</dbReference>
<dbReference type="OrthoDB" id="9946890at2759"/>
<feature type="compositionally biased region" description="Basic and acidic residues" evidence="10">
    <location>
        <begin position="44"/>
        <end position="55"/>
    </location>
</feature>
<feature type="compositionally biased region" description="Basic and acidic residues" evidence="10">
    <location>
        <begin position="1"/>
        <end position="10"/>
    </location>
</feature>
<dbReference type="GO" id="GO:0005737">
    <property type="term" value="C:cytoplasm"/>
    <property type="evidence" value="ECO:0007669"/>
    <property type="project" value="UniProtKB-SubCell"/>
</dbReference>
<feature type="region of interest" description="Disordered" evidence="10">
    <location>
        <begin position="1"/>
        <end position="60"/>
    </location>
</feature>
<dbReference type="InterPro" id="IPR008466">
    <property type="entry name" value="PPP1R1A/B/C"/>
</dbReference>